<feature type="compositionally biased region" description="Gly residues" evidence="12">
    <location>
        <begin position="1309"/>
        <end position="1318"/>
    </location>
</feature>
<feature type="repeat" description="ANK" evidence="10">
    <location>
        <begin position="826"/>
        <end position="858"/>
    </location>
</feature>
<feature type="region of interest" description="Disordered" evidence="12">
    <location>
        <begin position="1142"/>
        <end position="1224"/>
    </location>
</feature>
<dbReference type="FunFam" id="1.25.40.20:FF:000162">
    <property type="entry name" value="Ankyrin repeat domain-containing protein 54"/>
    <property type="match status" value="1"/>
</dbReference>
<feature type="compositionally biased region" description="Low complexity" evidence="12">
    <location>
        <begin position="1257"/>
        <end position="1267"/>
    </location>
</feature>
<dbReference type="Proteomes" id="UP001239994">
    <property type="component" value="Unassembled WGS sequence"/>
</dbReference>
<dbReference type="Pfam" id="PF13637">
    <property type="entry name" value="Ank_4"/>
    <property type="match status" value="1"/>
</dbReference>
<comment type="subcellular location">
    <subcellularLocation>
        <location evidence="3">Cytoplasm</location>
    </subcellularLocation>
    <subcellularLocation>
        <location evidence="2">Midbody</location>
    </subcellularLocation>
    <subcellularLocation>
        <location evidence="1">Nucleus</location>
    </subcellularLocation>
</comment>
<dbReference type="Gene3D" id="1.10.30.10">
    <property type="entry name" value="High mobility group box domain"/>
    <property type="match status" value="1"/>
</dbReference>
<evidence type="ECO:0000256" key="6">
    <source>
        <dbReference type="ARBA" id="ARBA00023043"/>
    </source>
</evidence>
<evidence type="ECO:0000256" key="11">
    <source>
        <dbReference type="PROSITE-ProRule" id="PRU00267"/>
    </source>
</evidence>
<feature type="domain" description="HMG box" evidence="14">
    <location>
        <begin position="1443"/>
        <end position="1511"/>
    </location>
</feature>
<feature type="compositionally biased region" description="Basic and acidic residues" evidence="12">
    <location>
        <begin position="1167"/>
        <end position="1176"/>
    </location>
</feature>
<dbReference type="InterPro" id="IPR025228">
    <property type="entry name" value="DUF4171"/>
</dbReference>
<evidence type="ECO:0000313" key="16">
    <source>
        <dbReference type="Proteomes" id="UP001239994"/>
    </source>
</evidence>
<evidence type="ECO:0000256" key="2">
    <source>
        <dbReference type="ARBA" id="ARBA00004214"/>
    </source>
</evidence>
<feature type="region of interest" description="Disordered" evidence="12">
    <location>
        <begin position="1237"/>
        <end position="1449"/>
    </location>
</feature>
<feature type="compositionally biased region" description="Basic and acidic residues" evidence="12">
    <location>
        <begin position="1272"/>
        <end position="1282"/>
    </location>
</feature>
<dbReference type="PANTHER" id="PTHR46584">
    <property type="entry name" value="HMG DOMAIN-CONTAINING PROTEIN 4"/>
    <property type="match status" value="1"/>
</dbReference>
<reference evidence="15" key="1">
    <citation type="submission" date="2023-03" db="EMBL/GenBank/DDBJ databases">
        <title>Electrophorus voltai genome.</title>
        <authorList>
            <person name="Bian C."/>
        </authorList>
    </citation>
    <scope>NUCLEOTIDE SEQUENCE</scope>
    <source>
        <strain evidence="15">CB-2022</strain>
        <tissue evidence="15">Muscle</tissue>
    </source>
</reference>
<gene>
    <name evidence="15" type="ORF">P4O66_007542</name>
</gene>
<evidence type="ECO:0000256" key="10">
    <source>
        <dbReference type="PROSITE-ProRule" id="PRU00023"/>
    </source>
</evidence>
<feature type="repeat" description="ANK" evidence="10">
    <location>
        <begin position="859"/>
        <end position="891"/>
    </location>
</feature>
<keyword evidence="7 11" id="KW-0539">Nucleus</keyword>
<comment type="caution">
    <text evidence="15">The sequence shown here is derived from an EMBL/GenBank/DDBJ whole genome shotgun (WGS) entry which is preliminary data.</text>
</comment>
<feature type="compositionally biased region" description="Basic and acidic residues" evidence="12">
    <location>
        <begin position="1087"/>
        <end position="1098"/>
    </location>
</feature>
<feature type="compositionally biased region" description="Basic residues" evidence="12">
    <location>
        <begin position="1341"/>
        <end position="1356"/>
    </location>
</feature>
<keyword evidence="16" id="KW-1185">Reference proteome</keyword>
<accession>A0AAD8ZH49</accession>
<dbReference type="InterPro" id="IPR036910">
    <property type="entry name" value="HMG_box_dom_sf"/>
</dbReference>
<dbReference type="InterPro" id="IPR036770">
    <property type="entry name" value="Ankyrin_rpt-contain_sf"/>
</dbReference>
<feature type="compositionally biased region" description="Low complexity" evidence="12">
    <location>
        <begin position="1514"/>
        <end position="1526"/>
    </location>
</feature>
<feature type="region of interest" description="Disordered" evidence="12">
    <location>
        <begin position="682"/>
        <end position="709"/>
    </location>
</feature>
<feature type="signal peptide" evidence="13">
    <location>
        <begin position="1"/>
        <end position="19"/>
    </location>
</feature>
<keyword evidence="13" id="KW-0732">Signal</keyword>
<name>A0AAD8ZH49_9TELE</name>
<sequence>MELILCFICLLSLFSLVLTVPGDHHGDNSTRHHDYCVLGAGPAGLQMGFFLAQSQRDYIILERNSGPGSFFKRYPRHRKLISINKVYTGRRNREFNLRHDWNSLLSNRPNLLFQRVSRDLYPEADAFPHYLSMFEKELGLQVQYGTDIGRIQASGFGLNGNKSYILTDQNGEEYKCRVLLVSTGLWVPEEVHFVGSDLVEGYESIPTDPEEYKDQAVLILGKGNSAFEVAQSILGRASRIHLYSPSPVRLAWQTHYVGDLRAVNNELLDTYQLKSLDGLVEGGLEDIAIVQRGKDGGKRRAGKNRMGKSSEGKMQLYFTLSELLDRQDGNRSTAITAENLPGYHDDNFSLRQPYDRVIRCLGFRFNFSVFDGSACPPHSSTARGRLPAVTAWYEGRGTPNLFILGTAAHSRDYRMSAGGFVHGFRYIVRAVHKILEQRYHNNAWPANKLPTSQLLPWILKRVNEASGPYQMFEVLGDIILLQGSHCEYLEEFPLQALPRFSALSGRHVSEHGLLIVVMQYGLNRTDTLGPGRAESEWTKAWKSNFLHPVIYYYRTVPTEGDMRRRPVGWPLPRPDAVHHMVEDFLTEWDQPVSHSQPLRRFLEHCLHMDLRAFYAESCFRLSLTSRKPPLFCRQGYLNKEGFVGNSHLWQHAREAGLMPTHQGSVVPGDDGMDGWSRIATAASEDERSSSQGEYTVRNAPLKDSEKSEDGTRMAVGATSGIGFSGFDTLSTLRLHRTGQSAERNLRYIHSLWTPGALLQTEVGATSKPGKMSTKGRRLGRIRRNLGPIGKDIYAVKRLREAANGNDIDTVRRLLQDGIDPCAADDKGRTALHFSSCNGNESIVQMLLSYGADPNQRDSLGNTPLHLAACTNHVPVITTLLRGGARVDALDRAGRTPLHLARSKLNILQEGESRSLETLRGEVTQIIQMLREYLNIMGQREEREKLEHISTQLQHTCTKEQVDEVTDLLASFTSLSIQMQNMGDRVTSQRHWSNPSRVNEMPGLEGEVGLVAGRSQREKRRSYKDLLREEEEIAAQVLKTSKKRSKCINYYYLPPVKHQHSDIVFITLLESELFLMGGDSHKKKKKHSSDDYYYRDHHGSGPPPHKKKRKSSDHSPSLSSSSSSQPAHSADTAMGLLQAITSPMATGSEPSPHLHKKPSYPPHSSHSSSKDRKREGGNKSGHSFSHSRPLASSLSSKKHSSSSSSSSKSSLFHGGAGRGEPLTLREAEGLKMKLILSPKEKNEGVGPNEGFSFPLHTSSSGHHSSSGVKKGGMKKEKDRERTTSSKLLKKKQHSREPLPVVGKEVEVEGHYGGSLGLGGDSSSSGGELEAGELVIDDSYTHISKKKKKSKKSKKKKEKEKDRDKDKSSKEKKHSKGGSAGKKGHTGDTSRSHSHSHSSSNHSTSGVMYAMPPPISSHHHHSSDLMIEKKKKKEEKERDKHDKPKKKNTTAYQVFCKEYRVNINAEQPGLVFGELSKKLAEVWKQLPEKDKQVWKQKAQYLQHKQNKAEASTIRQKSSSSESKSKGSSKGVGLGAGLTSAGRSSLAMSLSPARVPEVDPIDAAAHLQLLGESLSLIGHRLQETEGMVAVSGSLSVLLDSILCALGPLTCLTAQVPQLNGCPRSVLSNTLDNIAYIMPGL</sequence>
<dbReference type="Gene3D" id="3.50.50.60">
    <property type="entry name" value="FAD/NAD(P)-binding domain"/>
    <property type="match status" value="1"/>
</dbReference>
<keyword evidence="11" id="KW-0238">DNA-binding</keyword>
<dbReference type="GO" id="GO:0003677">
    <property type="term" value="F:DNA binding"/>
    <property type="evidence" value="ECO:0007669"/>
    <property type="project" value="UniProtKB-UniRule"/>
</dbReference>
<dbReference type="PROSITE" id="PS50118">
    <property type="entry name" value="HMG_BOX_2"/>
    <property type="match status" value="1"/>
</dbReference>
<dbReference type="SUPFAM" id="SSF47095">
    <property type="entry name" value="HMG-box"/>
    <property type="match status" value="1"/>
</dbReference>
<feature type="DNA-binding region" description="HMG box" evidence="11">
    <location>
        <begin position="1443"/>
        <end position="1511"/>
    </location>
</feature>
<evidence type="ECO:0000256" key="9">
    <source>
        <dbReference type="ARBA" id="ARBA00039237"/>
    </source>
</evidence>
<feature type="compositionally biased region" description="Basic and acidic residues" evidence="12">
    <location>
        <begin position="1420"/>
        <end position="1440"/>
    </location>
</feature>
<evidence type="ECO:0000259" key="14">
    <source>
        <dbReference type="PROSITE" id="PS50118"/>
    </source>
</evidence>
<dbReference type="Gene3D" id="1.25.40.20">
    <property type="entry name" value="Ankyrin repeat-containing domain"/>
    <property type="match status" value="2"/>
</dbReference>
<evidence type="ECO:0000256" key="1">
    <source>
        <dbReference type="ARBA" id="ARBA00004123"/>
    </source>
</evidence>
<evidence type="ECO:0000256" key="12">
    <source>
        <dbReference type="SAM" id="MobiDB-lite"/>
    </source>
</evidence>
<evidence type="ECO:0000256" key="13">
    <source>
        <dbReference type="SAM" id="SignalP"/>
    </source>
</evidence>
<comment type="function">
    <text evidence="8">Plays an important role in regulating intracellular signaling events associated with erythroid terminal differentiation.</text>
</comment>
<dbReference type="Pfam" id="PF13738">
    <property type="entry name" value="Pyr_redox_3"/>
    <property type="match status" value="1"/>
</dbReference>
<keyword evidence="6 10" id="KW-0040">ANK repeat</keyword>
<feature type="compositionally biased region" description="Low complexity" evidence="12">
    <location>
        <begin position="1113"/>
        <end position="1129"/>
    </location>
</feature>
<evidence type="ECO:0000256" key="8">
    <source>
        <dbReference type="ARBA" id="ARBA00037385"/>
    </source>
</evidence>
<dbReference type="GO" id="GO:0005737">
    <property type="term" value="C:cytoplasm"/>
    <property type="evidence" value="ECO:0007669"/>
    <property type="project" value="UniProtKB-SubCell"/>
</dbReference>
<dbReference type="InterPro" id="IPR048016">
    <property type="entry name" value="HMGXB4_HMG-box"/>
</dbReference>
<feature type="region of interest" description="Disordered" evidence="12">
    <location>
        <begin position="1502"/>
        <end position="1531"/>
    </location>
</feature>
<dbReference type="SMART" id="SM00248">
    <property type="entry name" value="ANK"/>
    <property type="match status" value="3"/>
</dbReference>
<proteinExistence type="predicted"/>
<keyword evidence="5" id="KW-0677">Repeat</keyword>
<dbReference type="EMBL" id="JAROKS010000012">
    <property type="protein sequence ID" value="KAK1799304.1"/>
    <property type="molecule type" value="Genomic_DNA"/>
</dbReference>
<dbReference type="InterPro" id="IPR009071">
    <property type="entry name" value="HMG_box_dom"/>
</dbReference>
<dbReference type="SUPFAM" id="SSF51905">
    <property type="entry name" value="FAD/NAD(P)-binding domain"/>
    <property type="match status" value="1"/>
</dbReference>
<dbReference type="Pfam" id="PF12796">
    <property type="entry name" value="Ank_2"/>
    <property type="match status" value="1"/>
</dbReference>
<evidence type="ECO:0000256" key="3">
    <source>
        <dbReference type="ARBA" id="ARBA00004496"/>
    </source>
</evidence>
<dbReference type="PROSITE" id="PS50088">
    <property type="entry name" value="ANK_REPEAT"/>
    <property type="match status" value="2"/>
</dbReference>
<dbReference type="SUPFAM" id="SSF48403">
    <property type="entry name" value="Ankyrin repeat"/>
    <property type="match status" value="1"/>
</dbReference>
<dbReference type="InterPro" id="IPR042477">
    <property type="entry name" value="HMGXB4"/>
</dbReference>
<feature type="chain" id="PRO_5041925715" description="Ankyrin repeat domain-containing protein 54" evidence="13">
    <location>
        <begin position="20"/>
        <end position="1637"/>
    </location>
</feature>
<evidence type="ECO:0000256" key="7">
    <source>
        <dbReference type="ARBA" id="ARBA00023242"/>
    </source>
</evidence>
<dbReference type="CDD" id="cd21982">
    <property type="entry name" value="HMG-box_HMGXB4"/>
    <property type="match status" value="1"/>
</dbReference>
<evidence type="ECO:0000313" key="15">
    <source>
        <dbReference type="EMBL" id="KAK1799304.1"/>
    </source>
</evidence>
<keyword evidence="4" id="KW-0963">Cytoplasm</keyword>
<organism evidence="15 16">
    <name type="scientific">Electrophorus voltai</name>
    <dbReference type="NCBI Taxonomy" id="2609070"/>
    <lineage>
        <taxon>Eukaryota</taxon>
        <taxon>Metazoa</taxon>
        <taxon>Chordata</taxon>
        <taxon>Craniata</taxon>
        <taxon>Vertebrata</taxon>
        <taxon>Euteleostomi</taxon>
        <taxon>Actinopterygii</taxon>
        <taxon>Neopterygii</taxon>
        <taxon>Teleostei</taxon>
        <taxon>Ostariophysi</taxon>
        <taxon>Gymnotiformes</taxon>
        <taxon>Gymnotoidei</taxon>
        <taxon>Gymnotidae</taxon>
        <taxon>Electrophorus</taxon>
    </lineage>
</organism>
<evidence type="ECO:0000256" key="4">
    <source>
        <dbReference type="ARBA" id="ARBA00022490"/>
    </source>
</evidence>
<feature type="compositionally biased region" description="Basic and acidic residues" evidence="12">
    <location>
        <begin position="700"/>
        <end position="709"/>
    </location>
</feature>
<evidence type="ECO:0000256" key="5">
    <source>
        <dbReference type="ARBA" id="ARBA00022737"/>
    </source>
</evidence>
<feature type="compositionally biased region" description="Low complexity" evidence="12">
    <location>
        <begin position="1319"/>
        <end position="1332"/>
    </location>
</feature>
<dbReference type="PANTHER" id="PTHR46584:SF1">
    <property type="entry name" value="HMG DOMAIN-CONTAINING PROTEIN 4"/>
    <property type="match status" value="1"/>
</dbReference>
<dbReference type="SMART" id="SM00398">
    <property type="entry name" value="HMG"/>
    <property type="match status" value="1"/>
</dbReference>
<dbReference type="InterPro" id="IPR002110">
    <property type="entry name" value="Ankyrin_rpt"/>
</dbReference>
<feature type="region of interest" description="Disordered" evidence="12">
    <location>
        <begin position="1079"/>
        <end position="1129"/>
    </location>
</feature>
<dbReference type="PROSITE" id="PS50297">
    <property type="entry name" value="ANK_REP_REGION"/>
    <property type="match status" value="2"/>
</dbReference>
<dbReference type="GO" id="GO:0005634">
    <property type="term" value="C:nucleus"/>
    <property type="evidence" value="ECO:0007669"/>
    <property type="project" value="UniProtKB-SubCell"/>
</dbReference>
<feature type="compositionally biased region" description="Low complexity" evidence="12">
    <location>
        <begin position="1181"/>
        <end position="1210"/>
    </location>
</feature>
<feature type="compositionally biased region" description="Basic and acidic residues" evidence="12">
    <location>
        <begin position="1357"/>
        <end position="1367"/>
    </location>
</feature>
<dbReference type="InterPro" id="IPR036188">
    <property type="entry name" value="FAD/NAD-bd_sf"/>
</dbReference>
<dbReference type="FunFam" id="1.25.40.20:FF:000108">
    <property type="entry name" value="Ankyrin repeat domain-containing protein 54"/>
    <property type="match status" value="1"/>
</dbReference>
<dbReference type="Pfam" id="PF13775">
    <property type="entry name" value="DUF4171"/>
    <property type="match status" value="1"/>
</dbReference>
<feature type="compositionally biased region" description="Low complexity" evidence="12">
    <location>
        <begin position="1395"/>
        <end position="1404"/>
    </location>
</feature>
<dbReference type="GO" id="GO:0030496">
    <property type="term" value="C:midbody"/>
    <property type="evidence" value="ECO:0007669"/>
    <property type="project" value="UniProtKB-SubCell"/>
</dbReference>
<dbReference type="Pfam" id="PF00505">
    <property type="entry name" value="HMG_box"/>
    <property type="match status" value="1"/>
</dbReference>
<protein>
    <recommendedName>
        <fullName evidence="9">Ankyrin repeat domain-containing protein 54</fullName>
    </recommendedName>
</protein>